<gene>
    <name evidence="2" type="ORF">P8C59_003819</name>
</gene>
<reference evidence="2" key="1">
    <citation type="journal article" date="2023" name="Mol. Plant Microbe Interact.">
        <title>Elucidating the Obligate Nature and Biological Capacity of an Invasive Fungal Corn Pathogen.</title>
        <authorList>
            <person name="MacCready J.S."/>
            <person name="Roggenkamp E.M."/>
            <person name="Gdanetz K."/>
            <person name="Chilvers M.I."/>
        </authorList>
    </citation>
    <scope>NUCLEOTIDE SEQUENCE</scope>
    <source>
        <strain evidence="2">PM02</strain>
    </source>
</reference>
<keyword evidence="3" id="KW-1185">Reference proteome</keyword>
<organism evidence="2 3">
    <name type="scientific">Phyllachora maydis</name>
    <dbReference type="NCBI Taxonomy" id="1825666"/>
    <lineage>
        <taxon>Eukaryota</taxon>
        <taxon>Fungi</taxon>
        <taxon>Dikarya</taxon>
        <taxon>Ascomycota</taxon>
        <taxon>Pezizomycotina</taxon>
        <taxon>Sordariomycetes</taxon>
        <taxon>Sordariomycetidae</taxon>
        <taxon>Phyllachorales</taxon>
        <taxon>Phyllachoraceae</taxon>
        <taxon>Phyllachora</taxon>
    </lineage>
</organism>
<dbReference type="SUPFAM" id="SSF52047">
    <property type="entry name" value="RNI-like"/>
    <property type="match status" value="1"/>
</dbReference>
<evidence type="ECO:0000313" key="3">
    <source>
        <dbReference type="Proteomes" id="UP001217918"/>
    </source>
</evidence>
<dbReference type="EMBL" id="JAQQPM010000003">
    <property type="protein sequence ID" value="KAK2069222.1"/>
    <property type="molecule type" value="Genomic_DNA"/>
</dbReference>
<dbReference type="GO" id="GO:0034315">
    <property type="term" value="P:regulation of Arp2/3 complex-mediated actin nucleation"/>
    <property type="evidence" value="ECO:0007669"/>
    <property type="project" value="TreeGrafter"/>
</dbReference>
<evidence type="ECO:0000313" key="2">
    <source>
        <dbReference type="EMBL" id="KAK2069222.1"/>
    </source>
</evidence>
<comment type="caution">
    <text evidence="2">The sequence shown here is derived from an EMBL/GenBank/DDBJ whole genome shotgun (WGS) entry which is preliminary data.</text>
</comment>
<feature type="compositionally biased region" description="Basic and acidic residues" evidence="1">
    <location>
        <begin position="742"/>
        <end position="754"/>
    </location>
</feature>
<dbReference type="Gene3D" id="3.80.10.10">
    <property type="entry name" value="Ribonuclease Inhibitor"/>
    <property type="match status" value="1"/>
</dbReference>
<dbReference type="PANTHER" id="PTHR24112:SF66">
    <property type="entry name" value="LEUCINE-RICH REPEAT, ISOFORM F"/>
    <property type="match status" value="1"/>
</dbReference>
<protein>
    <submittedName>
        <fullName evidence="2">Uncharacterized protein</fullName>
    </submittedName>
</protein>
<dbReference type="InterPro" id="IPR051279">
    <property type="entry name" value="PP1-Reg/Actin-Interact_Protein"/>
</dbReference>
<feature type="compositionally biased region" description="Acidic residues" evidence="1">
    <location>
        <begin position="694"/>
        <end position="704"/>
    </location>
</feature>
<evidence type="ECO:0000256" key="1">
    <source>
        <dbReference type="SAM" id="MobiDB-lite"/>
    </source>
</evidence>
<accession>A0AAD9I2H9</accession>
<proteinExistence type="predicted"/>
<feature type="region of interest" description="Disordered" evidence="1">
    <location>
        <begin position="647"/>
        <end position="769"/>
    </location>
</feature>
<dbReference type="AlphaFoldDB" id="A0AAD9I2H9"/>
<sequence>MTLDRVEGTLVVHEERFTLTFCEPFQRPVRLELASRFRRQIIILLGRADRFLKPRWPVTWQTYETFRAVQGYTEAVDLVAQEDFGALKRTLDAYLAAYSCDAVEWEVNWKTRFPEFRLLRSEKGEGYSCLQLLAVMRALRFNDYFQSLSFRDVDLGVLRNRFDQGPMTSPVGWFNQGGMVLDEDERAELSQSSVLHQELHALAFCSSAIRQLDLAYALRHTCLSSDQQGQWTGGRSSCLAPIWNLLKGGCTRCNNLILAGNSLSATDVLELGNALRMGLIQGLDVAHCGLDDASLTYLARAMMLRELNLCGTIQGCIEGPLVPFDALWQLPKLRELDLTHAKVNEATLSDLERFLVHRRRAMKDGKPSEFQHLVLVNCGITGARACRLFNAIGEKRGMHLFLNSNPLEQGVEQLADAIRCSRGPAGLSMEMVEFRHEANFARLMNALAETKHMSFLSLVGTAPVPRLDRACSPSTVSALENFFSHNQSVRFLDFSGIRGRLEEGQMGRGFGRSVRSLRQNTTLTWLRLRNQNLHDDVGALGIVIEDNDTLETLDCQENNLNMTSLQFLVDSLGKNRRITGFPLSRAERERIWQSIVASLAQAASSSNKKAQSLRQQQQRDLLRSVFDRTLAELDEHLARNRAAAQAASARLLPSGDEADSRDDTTPVEETWTPTGALGGSCAFPGPESGRERADDGDEGGDGDDGSTPKAGPPRRPTIRGSTIAVDLLDSAPLQAQDEEGDGMERAVDLPDATRSEFSTPPPGLASPVTPEHVVYPGVIQA</sequence>
<dbReference type="Proteomes" id="UP001217918">
    <property type="component" value="Unassembled WGS sequence"/>
</dbReference>
<dbReference type="GO" id="GO:0005886">
    <property type="term" value="C:plasma membrane"/>
    <property type="evidence" value="ECO:0007669"/>
    <property type="project" value="TreeGrafter"/>
</dbReference>
<dbReference type="InterPro" id="IPR032675">
    <property type="entry name" value="LRR_dom_sf"/>
</dbReference>
<dbReference type="PANTHER" id="PTHR24112">
    <property type="entry name" value="LEUCINE-RICH REPEAT, ISOFORM F-RELATED"/>
    <property type="match status" value="1"/>
</dbReference>
<name>A0AAD9I2H9_9PEZI</name>